<evidence type="ECO:0000256" key="3">
    <source>
        <dbReference type="ARBA" id="ARBA00023163"/>
    </source>
</evidence>
<dbReference type="PANTHER" id="PTHR43537">
    <property type="entry name" value="TRANSCRIPTIONAL REGULATOR, GNTR FAMILY"/>
    <property type="match status" value="1"/>
</dbReference>
<dbReference type="SMART" id="SM00895">
    <property type="entry name" value="FCD"/>
    <property type="match status" value="1"/>
</dbReference>
<dbReference type="Gene3D" id="1.20.120.530">
    <property type="entry name" value="GntR ligand-binding domain-like"/>
    <property type="match status" value="1"/>
</dbReference>
<evidence type="ECO:0000259" key="4">
    <source>
        <dbReference type="PROSITE" id="PS50949"/>
    </source>
</evidence>
<keyword evidence="3" id="KW-0804">Transcription</keyword>
<feature type="domain" description="HTH gntR-type" evidence="4">
    <location>
        <begin position="9"/>
        <end position="77"/>
    </location>
</feature>
<evidence type="ECO:0000313" key="6">
    <source>
        <dbReference type="Proteomes" id="UP000641588"/>
    </source>
</evidence>
<dbReference type="PROSITE" id="PS50949">
    <property type="entry name" value="HTH_GNTR"/>
    <property type="match status" value="1"/>
</dbReference>
<dbReference type="InterPro" id="IPR008920">
    <property type="entry name" value="TF_FadR/GntR_C"/>
</dbReference>
<keyword evidence="1" id="KW-0805">Transcription regulation</keyword>
<dbReference type="EMBL" id="WHOD01000013">
    <property type="protein sequence ID" value="NOU92413.1"/>
    <property type="molecule type" value="Genomic_DNA"/>
</dbReference>
<name>A0A972GLC3_9BACL</name>
<dbReference type="PANTHER" id="PTHR43537:SF47">
    <property type="entry name" value="REGULATORY PROTEIN GNTR HTH"/>
    <property type="match status" value="1"/>
</dbReference>
<dbReference type="GO" id="GO:0003700">
    <property type="term" value="F:DNA-binding transcription factor activity"/>
    <property type="evidence" value="ECO:0007669"/>
    <property type="project" value="InterPro"/>
</dbReference>
<dbReference type="AlphaFoldDB" id="A0A972GLC3"/>
<keyword evidence="2" id="KW-0238">DNA-binding</keyword>
<dbReference type="Proteomes" id="UP000641588">
    <property type="component" value="Unassembled WGS sequence"/>
</dbReference>
<dbReference type="GO" id="GO:0003677">
    <property type="term" value="F:DNA binding"/>
    <property type="evidence" value="ECO:0007669"/>
    <property type="project" value="UniProtKB-KW"/>
</dbReference>
<dbReference type="PRINTS" id="PR00035">
    <property type="entry name" value="HTHGNTR"/>
</dbReference>
<dbReference type="CDD" id="cd07377">
    <property type="entry name" value="WHTH_GntR"/>
    <property type="match status" value="1"/>
</dbReference>
<dbReference type="InterPro" id="IPR000524">
    <property type="entry name" value="Tscrpt_reg_HTH_GntR"/>
</dbReference>
<organism evidence="5 6">
    <name type="scientific">Paenibacillus foliorum</name>
    <dbReference type="NCBI Taxonomy" id="2654974"/>
    <lineage>
        <taxon>Bacteria</taxon>
        <taxon>Bacillati</taxon>
        <taxon>Bacillota</taxon>
        <taxon>Bacilli</taxon>
        <taxon>Bacillales</taxon>
        <taxon>Paenibacillaceae</taxon>
        <taxon>Paenibacillus</taxon>
    </lineage>
</organism>
<accession>A0A972GLC3</accession>
<dbReference type="SUPFAM" id="SSF48008">
    <property type="entry name" value="GntR ligand-binding domain-like"/>
    <property type="match status" value="1"/>
</dbReference>
<comment type="caution">
    <text evidence="5">The sequence shown here is derived from an EMBL/GenBank/DDBJ whole genome shotgun (WGS) entry which is preliminary data.</text>
</comment>
<evidence type="ECO:0000313" key="5">
    <source>
        <dbReference type="EMBL" id="NOU92413.1"/>
    </source>
</evidence>
<keyword evidence="6" id="KW-1185">Reference proteome</keyword>
<dbReference type="Pfam" id="PF07729">
    <property type="entry name" value="FCD"/>
    <property type="match status" value="1"/>
</dbReference>
<proteinExistence type="predicted"/>
<dbReference type="Gene3D" id="1.10.10.10">
    <property type="entry name" value="Winged helix-like DNA-binding domain superfamily/Winged helix DNA-binding domain"/>
    <property type="match status" value="1"/>
</dbReference>
<sequence length="232" mass="25933">MDISKTNRLSLVEQVIVQIESLIESGTWSVGTRLPPELELMQQFDVSRNTLREAIRALVHAGLLKTRQGSGSFVSSSSVLGAVLHRRIQKSNILETLEVRHALEREAAQLAAIRRNEEDIARLRMYISDCQAAAVAKNRQAYAESDIKLHKAIVEAAHNSVLIDLYEHMTESMQTSVHNLVEITSHSDFHQNIHSKLVTAIIEQNIDQAIEAVNEYIDQFKDALLEDIGGSS</sequence>
<protein>
    <submittedName>
        <fullName evidence="5">GntR family transcriptional regulator</fullName>
    </submittedName>
</protein>
<dbReference type="InterPro" id="IPR011711">
    <property type="entry name" value="GntR_C"/>
</dbReference>
<dbReference type="RefSeq" id="WP_171650579.1">
    <property type="nucleotide sequence ID" value="NZ_WHOD01000013.1"/>
</dbReference>
<gene>
    <name evidence="5" type="ORF">GC093_04065</name>
</gene>
<reference evidence="5" key="1">
    <citation type="submission" date="2019-10" db="EMBL/GenBank/DDBJ databases">
        <title>Description of Paenibacillus glebae sp. nov.</title>
        <authorList>
            <person name="Carlier A."/>
            <person name="Qi S."/>
        </authorList>
    </citation>
    <scope>NUCLEOTIDE SEQUENCE</scope>
    <source>
        <strain evidence="5">LMG 31456</strain>
    </source>
</reference>
<dbReference type="InterPro" id="IPR036388">
    <property type="entry name" value="WH-like_DNA-bd_sf"/>
</dbReference>
<dbReference type="SMART" id="SM00345">
    <property type="entry name" value="HTH_GNTR"/>
    <property type="match status" value="1"/>
</dbReference>
<dbReference type="InterPro" id="IPR036390">
    <property type="entry name" value="WH_DNA-bd_sf"/>
</dbReference>
<dbReference type="SUPFAM" id="SSF46785">
    <property type="entry name" value="Winged helix' DNA-binding domain"/>
    <property type="match status" value="1"/>
</dbReference>
<dbReference type="Pfam" id="PF00392">
    <property type="entry name" value="GntR"/>
    <property type="match status" value="1"/>
</dbReference>
<evidence type="ECO:0000256" key="1">
    <source>
        <dbReference type="ARBA" id="ARBA00023015"/>
    </source>
</evidence>
<evidence type="ECO:0000256" key="2">
    <source>
        <dbReference type="ARBA" id="ARBA00023125"/>
    </source>
</evidence>